<sequence length="417" mass="45646">MSKIERIIAREIIDSRGNPTVEVDIYCDNGAFGRAKVPSGASTGEHEALELRDKDSRFHGKGVLKAINNIKEIITPKIIGYEVTKQEEIDKLMLELDGTPNKSKLGANAILGVSLAVAVAAANSKKLPLYKSLNSEAYTLPVPMLNVINGGKHAGGNLKIQEFMLIPHGFKSFREALRSSCEVYQTLKKNLKKFGPSAINLGDEGGFGSPVDTAPEAIDMLIKAIEESGYEPKTEISLGLDAAASEFYENGLYEIDGKKIPSDELIDYYSELITKYPLISLEDPFDENDFTSFAELLKKHPSISIVADDLTVTNPERIKMAIKEKAANYLLLKVNQIGSLTEAIKAAELARSDGWGINISHRSGETEDTFIADLSVAIRAERIKTGAPARGERTAKYNQLLRIEEQLGEKAKFLGSK</sequence>
<dbReference type="Gene3D" id="3.20.20.120">
    <property type="entry name" value="Enolase-like C-terminal domain"/>
    <property type="match status" value="1"/>
</dbReference>
<evidence type="ECO:0000256" key="9">
    <source>
        <dbReference type="PIRSR" id="PIRSR001400-3"/>
    </source>
</evidence>
<dbReference type="Pfam" id="PF03952">
    <property type="entry name" value="Enolase_N"/>
    <property type="match status" value="1"/>
</dbReference>
<feature type="active site" description="Proton donor" evidence="6 7">
    <location>
        <position position="204"/>
    </location>
</feature>
<evidence type="ECO:0000256" key="8">
    <source>
        <dbReference type="PIRSR" id="PIRSR001400-2"/>
    </source>
</evidence>
<dbReference type="PRINTS" id="PR00148">
    <property type="entry name" value="ENOLASE"/>
</dbReference>
<protein>
    <recommendedName>
        <fullName evidence="6">Enolase</fullName>
        <ecNumber evidence="6">4.2.1.11</ecNumber>
    </recommendedName>
    <alternativeName>
        <fullName evidence="6">2-phospho-D-glycerate hydro-lyase</fullName>
    </alternativeName>
    <alternativeName>
        <fullName evidence="6">2-phosphoglycerate dehydratase</fullName>
    </alternativeName>
</protein>
<dbReference type="SUPFAM" id="SSF51604">
    <property type="entry name" value="Enolase C-terminal domain-like"/>
    <property type="match status" value="1"/>
</dbReference>
<keyword evidence="4 6" id="KW-0324">Glycolysis</keyword>
<dbReference type="PROSITE" id="PS00164">
    <property type="entry name" value="ENOLASE"/>
    <property type="match status" value="1"/>
</dbReference>
<evidence type="ECO:0000259" key="11">
    <source>
        <dbReference type="SMART" id="SM01193"/>
    </source>
</evidence>
<feature type="binding site" evidence="6 9">
    <location>
        <position position="241"/>
    </location>
    <ligand>
        <name>Mg(2+)</name>
        <dbReference type="ChEBI" id="CHEBI:18420"/>
    </ligand>
</feature>
<dbReference type="PANTHER" id="PTHR11902:SF1">
    <property type="entry name" value="ENOLASE"/>
    <property type="match status" value="1"/>
</dbReference>
<dbReference type="SUPFAM" id="SSF54826">
    <property type="entry name" value="Enolase N-terminal domain-like"/>
    <property type="match status" value="1"/>
</dbReference>
<evidence type="ECO:0000256" key="5">
    <source>
        <dbReference type="ARBA" id="ARBA00023239"/>
    </source>
</evidence>
<gene>
    <name evidence="6 12" type="primary">eno</name>
    <name evidence="12" type="ORF">K9W45_09720</name>
</gene>
<evidence type="ECO:0000256" key="1">
    <source>
        <dbReference type="ARBA" id="ARBA00005031"/>
    </source>
</evidence>
<keyword evidence="6 9" id="KW-0479">Metal-binding</keyword>
<keyword evidence="6" id="KW-0963">Cytoplasm</keyword>
<dbReference type="GO" id="GO:0006096">
    <property type="term" value="P:glycolytic process"/>
    <property type="evidence" value="ECO:0007669"/>
    <property type="project" value="UniProtKB-UniRule"/>
</dbReference>
<dbReference type="InterPro" id="IPR036849">
    <property type="entry name" value="Enolase-like_C_sf"/>
</dbReference>
<evidence type="ECO:0000256" key="3">
    <source>
        <dbReference type="ARBA" id="ARBA00022842"/>
    </source>
</evidence>
<dbReference type="GO" id="GO:0000015">
    <property type="term" value="C:phosphopyruvate hydratase complex"/>
    <property type="evidence" value="ECO:0007669"/>
    <property type="project" value="InterPro"/>
</dbReference>
<comment type="function">
    <text evidence="6">Catalyzes the reversible conversion of 2-phosphoglycerate (2-PG) into phosphoenolpyruvate (PEP). It is essential for the degradation of carbohydrates via glycolysis.</text>
</comment>
<feature type="binding site" evidence="6">
    <location>
        <position position="362"/>
    </location>
    <ligand>
        <name>(2R)-2-phosphoglycerate</name>
        <dbReference type="ChEBI" id="CHEBI:58289"/>
    </ligand>
</feature>
<feature type="binding site" evidence="8">
    <location>
        <position position="162"/>
    </location>
    <ligand>
        <name>substrate</name>
    </ligand>
</feature>
<dbReference type="Pfam" id="PF00113">
    <property type="entry name" value="Enolase_C"/>
    <property type="match status" value="1"/>
</dbReference>
<dbReference type="EC" id="4.2.1.11" evidence="6"/>
<reference evidence="12" key="1">
    <citation type="journal article" date="2022" name="Nat. Microbiol.">
        <title>Unique mobile elements and scalable gene flow at the prokaryote-eukaryote boundary revealed by circularized Asgard archaea genomes.</title>
        <authorList>
            <person name="Wu F."/>
            <person name="Speth D.R."/>
            <person name="Philosof A."/>
            <person name="Cremiere A."/>
            <person name="Narayanan A."/>
            <person name="Barco R.A."/>
            <person name="Connon S.A."/>
            <person name="Amend J.P."/>
            <person name="Antoshechkin I.A."/>
            <person name="Orphan V.J."/>
        </authorList>
    </citation>
    <scope>NUCLEOTIDE SEQUENCE</scope>
    <source>
        <strain evidence="12">PM71</strain>
    </source>
</reference>
<dbReference type="InterPro" id="IPR020811">
    <property type="entry name" value="Enolase_N"/>
</dbReference>
<dbReference type="EMBL" id="CP084166">
    <property type="protein sequence ID" value="UJG40112.1"/>
    <property type="molecule type" value="Genomic_DNA"/>
</dbReference>
<comment type="cofactor">
    <cofactor evidence="6">
        <name>Mg(2+)</name>
        <dbReference type="ChEBI" id="CHEBI:18420"/>
    </cofactor>
    <text evidence="6">Binds a second Mg(2+) ion via substrate during catalysis.</text>
</comment>
<evidence type="ECO:0000256" key="7">
    <source>
        <dbReference type="PIRSR" id="PIRSR001400-1"/>
    </source>
</evidence>
<dbReference type="CDD" id="cd03313">
    <property type="entry name" value="enolase"/>
    <property type="match status" value="1"/>
</dbReference>
<evidence type="ECO:0000256" key="2">
    <source>
        <dbReference type="ARBA" id="ARBA00009604"/>
    </source>
</evidence>
<evidence type="ECO:0000259" key="10">
    <source>
        <dbReference type="SMART" id="SM01192"/>
    </source>
</evidence>
<dbReference type="HAMAP" id="MF_00318">
    <property type="entry name" value="Enolase"/>
    <property type="match status" value="1"/>
</dbReference>
<dbReference type="GO" id="GO:0009986">
    <property type="term" value="C:cell surface"/>
    <property type="evidence" value="ECO:0007669"/>
    <property type="project" value="UniProtKB-SubCell"/>
</dbReference>
<dbReference type="InterPro" id="IPR020809">
    <property type="entry name" value="Enolase_CS"/>
</dbReference>
<dbReference type="SFLD" id="SFLDF00002">
    <property type="entry name" value="enolase"/>
    <property type="match status" value="1"/>
</dbReference>
<comment type="subcellular location">
    <subcellularLocation>
        <location evidence="6">Cytoplasm</location>
    </subcellularLocation>
    <subcellularLocation>
        <location evidence="6">Secreted</location>
    </subcellularLocation>
    <subcellularLocation>
        <location evidence="6">Cell surface</location>
    </subcellularLocation>
    <text evidence="6">Fractions of enolase are present in both the cytoplasm and on the cell surface.</text>
</comment>
<dbReference type="PANTHER" id="PTHR11902">
    <property type="entry name" value="ENOLASE"/>
    <property type="match status" value="1"/>
</dbReference>
<feature type="domain" description="Enolase C-terminal TIM barrel" evidence="10">
    <location>
        <begin position="137"/>
        <end position="417"/>
    </location>
</feature>
<comment type="cofactor">
    <cofactor evidence="9">
        <name>Mg(2+)</name>
        <dbReference type="ChEBI" id="CHEBI:18420"/>
    </cofactor>
    <text evidence="9">Mg(2+) is required for catalysis and for stabilizing the dimer.</text>
</comment>
<dbReference type="InterPro" id="IPR029017">
    <property type="entry name" value="Enolase-like_N"/>
</dbReference>
<accession>A0A9Y1BJW2</accession>
<evidence type="ECO:0000256" key="4">
    <source>
        <dbReference type="ARBA" id="ARBA00023152"/>
    </source>
</evidence>
<dbReference type="Gene3D" id="3.30.390.10">
    <property type="entry name" value="Enolase-like, N-terminal domain"/>
    <property type="match status" value="1"/>
</dbReference>
<dbReference type="NCBIfam" id="TIGR01060">
    <property type="entry name" value="eno"/>
    <property type="match status" value="1"/>
</dbReference>
<feature type="binding site" evidence="6">
    <location>
        <position position="363"/>
    </location>
    <ligand>
        <name>(2R)-2-phosphoglycerate</name>
        <dbReference type="ChEBI" id="CHEBI:58289"/>
    </ligand>
</feature>
<dbReference type="SFLD" id="SFLDG00178">
    <property type="entry name" value="enolase"/>
    <property type="match status" value="1"/>
</dbReference>
<feature type="binding site" evidence="8">
    <location>
        <position position="282"/>
    </location>
    <ligand>
        <name>substrate</name>
    </ligand>
</feature>
<keyword evidence="5 6" id="KW-0456">Lyase</keyword>
<feature type="binding site" evidence="6">
    <location>
        <position position="384"/>
    </location>
    <ligand>
        <name>(2R)-2-phosphoglycerate</name>
        <dbReference type="ChEBI" id="CHEBI:58289"/>
    </ligand>
</feature>
<keyword evidence="3 6" id="KW-0460">Magnesium</keyword>
<evidence type="ECO:0000313" key="12">
    <source>
        <dbReference type="EMBL" id="UJG40112.1"/>
    </source>
</evidence>
<dbReference type="PIRSF" id="PIRSF001400">
    <property type="entry name" value="Enolase"/>
    <property type="match status" value="1"/>
</dbReference>
<comment type="similarity">
    <text evidence="2 6">Belongs to the enolase family.</text>
</comment>
<keyword evidence="6" id="KW-0964">Secreted</keyword>
<feature type="domain" description="Enolase N-terminal" evidence="11">
    <location>
        <begin position="4"/>
        <end position="133"/>
    </location>
</feature>
<feature type="binding site" evidence="6 9">
    <location>
        <position position="308"/>
    </location>
    <ligand>
        <name>Mg(2+)</name>
        <dbReference type="ChEBI" id="CHEBI:18420"/>
    </ligand>
</feature>
<feature type="binding site" evidence="6">
    <location>
        <position position="161"/>
    </location>
    <ligand>
        <name>(2R)-2-phosphoglycerate</name>
        <dbReference type="ChEBI" id="CHEBI:58289"/>
    </ligand>
</feature>
<feature type="binding site" evidence="8">
    <location>
        <position position="153"/>
    </location>
    <ligand>
        <name>substrate</name>
    </ligand>
</feature>
<dbReference type="Proteomes" id="UP001201020">
    <property type="component" value="Chromosome"/>
</dbReference>
<dbReference type="AlphaFoldDB" id="A0A9Y1BJW2"/>
<feature type="binding site" evidence="8">
    <location>
        <position position="384"/>
    </location>
    <ligand>
        <name>substrate</name>
    </ligand>
</feature>
<dbReference type="GO" id="GO:0004634">
    <property type="term" value="F:phosphopyruvate hydratase activity"/>
    <property type="evidence" value="ECO:0007669"/>
    <property type="project" value="UniProtKB-UniRule"/>
</dbReference>
<organism evidence="12">
    <name type="scientific">Candidatus Heimdallarchaeum aukensis</name>
    <dbReference type="NCBI Taxonomy" id="2876573"/>
    <lineage>
        <taxon>Archaea</taxon>
        <taxon>Promethearchaeati</taxon>
        <taxon>Candidatus Heimdallarchaeota</taxon>
        <taxon>Candidatus Heimdallarchaeia (ex Rinke et al. 2021) (nom. nud.)</taxon>
        <taxon>Candidatus Heimdallarchaeales</taxon>
        <taxon>Candidatus Heimdallarchaeaceae</taxon>
        <taxon>Candidatus Heimdallarchaeum</taxon>
    </lineage>
</organism>
<feature type="binding site" evidence="6 9">
    <location>
        <position position="282"/>
    </location>
    <ligand>
        <name>Mg(2+)</name>
        <dbReference type="ChEBI" id="CHEBI:18420"/>
    </ligand>
</feature>
<dbReference type="SMART" id="SM01193">
    <property type="entry name" value="Enolase_N"/>
    <property type="match status" value="1"/>
</dbReference>
<feature type="active site" description="Proton acceptor" evidence="6 7">
    <location>
        <position position="333"/>
    </location>
</feature>
<dbReference type="SFLD" id="SFLDS00001">
    <property type="entry name" value="Enolase"/>
    <property type="match status" value="1"/>
</dbReference>
<proteinExistence type="inferred from homology"/>
<name>A0A9Y1BJW2_9ARCH</name>
<dbReference type="InterPro" id="IPR020810">
    <property type="entry name" value="Enolase_C"/>
</dbReference>
<dbReference type="GO" id="GO:0005576">
    <property type="term" value="C:extracellular region"/>
    <property type="evidence" value="ECO:0007669"/>
    <property type="project" value="UniProtKB-SubCell"/>
</dbReference>
<dbReference type="SMART" id="SM01192">
    <property type="entry name" value="Enolase_C"/>
    <property type="match status" value="1"/>
</dbReference>
<evidence type="ECO:0000256" key="6">
    <source>
        <dbReference type="HAMAP-Rule" id="MF_00318"/>
    </source>
</evidence>
<dbReference type="GO" id="GO:0000287">
    <property type="term" value="F:magnesium ion binding"/>
    <property type="evidence" value="ECO:0007669"/>
    <property type="project" value="UniProtKB-UniRule"/>
</dbReference>
<comment type="pathway">
    <text evidence="1 6">Carbohydrate degradation; glycolysis; pyruvate from D-glyceraldehyde 3-phosphate: step 4/5.</text>
</comment>
<dbReference type="FunFam" id="3.30.390.10:FF:000001">
    <property type="entry name" value="Enolase"/>
    <property type="match status" value="1"/>
</dbReference>
<dbReference type="InterPro" id="IPR000941">
    <property type="entry name" value="Enolase"/>
</dbReference>
<feature type="binding site" evidence="8">
    <location>
        <position position="308"/>
    </location>
    <ligand>
        <name>substrate</name>
    </ligand>
</feature>
<feature type="binding site" evidence="8">
    <location>
        <begin position="360"/>
        <end position="363"/>
    </location>
    <ligand>
        <name>substrate</name>
    </ligand>
</feature>
<comment type="catalytic activity">
    <reaction evidence="6">
        <text>(2R)-2-phosphoglycerate = phosphoenolpyruvate + H2O</text>
        <dbReference type="Rhea" id="RHEA:10164"/>
        <dbReference type="ChEBI" id="CHEBI:15377"/>
        <dbReference type="ChEBI" id="CHEBI:58289"/>
        <dbReference type="ChEBI" id="CHEBI:58702"/>
        <dbReference type="EC" id="4.2.1.11"/>
    </reaction>
</comment>
<feature type="binding site" evidence="6">
    <location>
        <position position="333"/>
    </location>
    <ligand>
        <name>(2R)-2-phosphoglycerate</name>
        <dbReference type="ChEBI" id="CHEBI:58289"/>
    </ligand>
</feature>